<dbReference type="Proteomes" id="UP001159363">
    <property type="component" value="Chromosome 7"/>
</dbReference>
<keyword evidence="3" id="KW-1185">Reference proteome</keyword>
<feature type="region of interest" description="Disordered" evidence="1">
    <location>
        <begin position="86"/>
        <end position="114"/>
    </location>
</feature>
<reference evidence="2 3" key="1">
    <citation type="submission" date="2023-02" db="EMBL/GenBank/DDBJ databases">
        <title>LHISI_Scaffold_Assembly.</title>
        <authorList>
            <person name="Stuart O.P."/>
            <person name="Cleave R."/>
            <person name="Magrath M.J.L."/>
            <person name="Mikheyev A.S."/>
        </authorList>
    </citation>
    <scope>NUCLEOTIDE SEQUENCE [LARGE SCALE GENOMIC DNA]</scope>
    <source>
        <strain evidence="2">Daus_M_001</strain>
        <tissue evidence="2">Leg muscle</tissue>
    </source>
</reference>
<evidence type="ECO:0000313" key="3">
    <source>
        <dbReference type="Proteomes" id="UP001159363"/>
    </source>
</evidence>
<accession>A0ABQ9H0U0</accession>
<feature type="compositionally biased region" description="Basic and acidic residues" evidence="1">
    <location>
        <begin position="102"/>
        <end position="114"/>
    </location>
</feature>
<organism evidence="2 3">
    <name type="scientific">Dryococelus australis</name>
    <dbReference type="NCBI Taxonomy" id="614101"/>
    <lineage>
        <taxon>Eukaryota</taxon>
        <taxon>Metazoa</taxon>
        <taxon>Ecdysozoa</taxon>
        <taxon>Arthropoda</taxon>
        <taxon>Hexapoda</taxon>
        <taxon>Insecta</taxon>
        <taxon>Pterygota</taxon>
        <taxon>Neoptera</taxon>
        <taxon>Polyneoptera</taxon>
        <taxon>Phasmatodea</taxon>
        <taxon>Verophasmatodea</taxon>
        <taxon>Anareolatae</taxon>
        <taxon>Phasmatidae</taxon>
        <taxon>Eurycanthinae</taxon>
        <taxon>Dryococelus</taxon>
    </lineage>
</organism>
<sequence length="204" mass="23691">MFAVSKLWERTRGYRHKEGQLKDFFSLEQRRNRTMRMCKYRCCVWAVLNIEVLRTDGGEARWGWSSDGMQGWVKRENPPISDIARQNSRSAKIPGATPPGIDSEKRGRGREAKGWLDYSSPTRANRDRFLVRSFPDFRMWTSCWMMPLVGGFSRRTPVSPAPFNSSIAQYSSSSALRTSMSSLAHERVTDKFREKQEKEEVKMH</sequence>
<gene>
    <name evidence="2" type="ORF">PR048_022380</name>
</gene>
<protein>
    <submittedName>
        <fullName evidence="2">Uncharacterized protein</fullName>
    </submittedName>
</protein>
<evidence type="ECO:0000313" key="2">
    <source>
        <dbReference type="EMBL" id="KAJ8877921.1"/>
    </source>
</evidence>
<proteinExistence type="predicted"/>
<comment type="caution">
    <text evidence="2">The sequence shown here is derived from an EMBL/GenBank/DDBJ whole genome shotgun (WGS) entry which is preliminary data.</text>
</comment>
<dbReference type="EMBL" id="JARBHB010000008">
    <property type="protein sequence ID" value="KAJ8877921.1"/>
    <property type="molecule type" value="Genomic_DNA"/>
</dbReference>
<name>A0ABQ9H0U0_9NEOP</name>
<evidence type="ECO:0000256" key="1">
    <source>
        <dbReference type="SAM" id="MobiDB-lite"/>
    </source>
</evidence>